<keyword evidence="8" id="KW-1185">Reference proteome</keyword>
<keyword evidence="2" id="KW-0547">Nucleotide-binding</keyword>
<protein>
    <recommendedName>
        <fullName evidence="6">DAGKc domain-containing protein</fullName>
    </recommendedName>
</protein>
<evidence type="ECO:0000256" key="1">
    <source>
        <dbReference type="ARBA" id="ARBA00022679"/>
    </source>
</evidence>
<dbReference type="PANTHER" id="PTHR12358:SF31">
    <property type="entry name" value="ACYLGLYCEROL KINASE, MITOCHONDRIAL"/>
    <property type="match status" value="1"/>
</dbReference>
<dbReference type="GO" id="GO:0005524">
    <property type="term" value="F:ATP binding"/>
    <property type="evidence" value="ECO:0007669"/>
    <property type="project" value="UniProtKB-KW"/>
</dbReference>
<dbReference type="InterPro" id="IPR016064">
    <property type="entry name" value="NAD/diacylglycerol_kinase_sf"/>
</dbReference>
<dbReference type="InterPro" id="IPR050187">
    <property type="entry name" value="Lipid_Phosphate_FormReg"/>
</dbReference>
<evidence type="ECO:0000313" key="8">
    <source>
        <dbReference type="Proteomes" id="UP000419144"/>
    </source>
</evidence>
<feature type="compositionally biased region" description="Low complexity" evidence="5">
    <location>
        <begin position="111"/>
        <end position="127"/>
    </location>
</feature>
<name>A0A640KI89_LEITA</name>
<evidence type="ECO:0000259" key="6">
    <source>
        <dbReference type="PROSITE" id="PS50146"/>
    </source>
</evidence>
<dbReference type="InterPro" id="IPR001206">
    <property type="entry name" value="Diacylglycerol_kinase_cat_dom"/>
</dbReference>
<feature type="compositionally biased region" description="Polar residues" evidence="5">
    <location>
        <begin position="128"/>
        <end position="139"/>
    </location>
</feature>
<sequence>MFPLAPQTTSDPPPATHLPTIHYYTSGSSLLPPTASPALQASCWDAKEDHIDPDTQGTLSSAICTPKARISAVPASTKSPTSHGVAHHLVSAGDPNVSLKTGTVTAHHSDSGSSTAAPTASSSLPAPQKQQSQHCTSAVHTSHLDAPRAVNDNMEAAILHKGRICNLAYLPSRGTFRITYVSSTGKTRVLLNIPVRMIINIETAAERDARQRARQANDDTIKLTFAENGRNTGSLLCTFPTGAGEDEAVVFAHSRMNTASCTLQLLDGSPSTTTALQFGTHTASCGVTATAPSIRYYIHYMQQRLRENVSIRTLEFQSSGPAEAVHHVVSTVVQRIYQKGSKHIIAFISTKSGKGKGEHIFEKQVRPMLHFSRHTYQIYVTRRAHDCEDFVANLDNPMDSNTVIAAVGGDGMVHEVVNGIHRRKLALVRWLRSVKAEVRSVNTSKVSPNLSVCLDDDGNPADVDAAALPNLCEKTSSPTTGRRSSAHATSLHGEASAWFLPAFIPYDCVENKCNGQGGSGATPLVNSTAQEAYRLARCLVQNGWDALMPLVATVATGSACGLAKSLDVLSVAEAALALVHLSTVHMDLLLMNFTPNEDMLEFHRNRMSTSRLDAAKRKFARYQEDRAAELQERSRLREASQLPSQTLTATDAIAPFLKDGSNVYRDAVSCATRMPALQSRIAFMSLSFGAANDIDHGSEPLRWMGNIRFQVYGGYMILRGLRRYNGMLRYLPWESASGKTVEKVHTHCKMPSTDEFPRCTMRESCPHCSQYAFAHCSTASLSLIQDDGTNTDRAPNAGRNAAEPISAAEALAPYTDQQLLDEDVVDFSDERLPWVTIRSEFCIALMCNVRDVAQDMRMAPLAHMSDGAIDIVYCRIDPNVARAGRIEMLKFFMGLESGAHVNLDFVNYVKARALEVKMDAGISMADGELMPLSSVRVTKMRGSVQLVRSE</sequence>
<dbReference type="PANTHER" id="PTHR12358">
    <property type="entry name" value="SPHINGOSINE KINASE"/>
    <property type="match status" value="1"/>
</dbReference>
<dbReference type="AlphaFoldDB" id="A0A640KI89"/>
<reference evidence="7" key="1">
    <citation type="submission" date="2019-11" db="EMBL/GenBank/DDBJ databases">
        <title>Leishmania tarentolae CDS.</title>
        <authorList>
            <person name="Goto Y."/>
            <person name="Yamagishi J."/>
        </authorList>
    </citation>
    <scope>NUCLEOTIDE SEQUENCE [LARGE SCALE GENOMIC DNA]</scope>
    <source>
        <strain evidence="7">Parrot Tar II</strain>
    </source>
</reference>
<proteinExistence type="predicted"/>
<dbReference type="Gene3D" id="2.60.200.40">
    <property type="match status" value="1"/>
</dbReference>
<keyword evidence="3" id="KW-0418">Kinase</keyword>
<dbReference type="Gene3D" id="3.40.50.10330">
    <property type="entry name" value="Probable inorganic polyphosphate/atp-NAD kinase, domain 1"/>
    <property type="match status" value="1"/>
</dbReference>
<dbReference type="PROSITE" id="PS50146">
    <property type="entry name" value="DAGK"/>
    <property type="match status" value="1"/>
</dbReference>
<dbReference type="GO" id="GO:0001727">
    <property type="term" value="F:lipid kinase activity"/>
    <property type="evidence" value="ECO:0007669"/>
    <property type="project" value="TreeGrafter"/>
</dbReference>
<dbReference type="InterPro" id="IPR045540">
    <property type="entry name" value="YegS/DAGK_C"/>
</dbReference>
<evidence type="ECO:0000256" key="3">
    <source>
        <dbReference type="ARBA" id="ARBA00022777"/>
    </source>
</evidence>
<dbReference type="OrthoDB" id="3853857at2759"/>
<evidence type="ECO:0000256" key="2">
    <source>
        <dbReference type="ARBA" id="ARBA00022741"/>
    </source>
</evidence>
<dbReference type="GO" id="GO:0046512">
    <property type="term" value="P:sphingosine biosynthetic process"/>
    <property type="evidence" value="ECO:0007669"/>
    <property type="project" value="TreeGrafter"/>
</dbReference>
<feature type="domain" description="DAGKc" evidence="6">
    <location>
        <begin position="339"/>
        <end position="423"/>
    </location>
</feature>
<dbReference type="InterPro" id="IPR017438">
    <property type="entry name" value="ATP-NAD_kinase_N"/>
</dbReference>
<dbReference type="EMBL" id="BLBS01000035">
    <property type="protein sequence ID" value="GET89430.1"/>
    <property type="molecule type" value="Genomic_DNA"/>
</dbReference>
<accession>A0A640KI89</accession>
<keyword evidence="1" id="KW-0808">Transferase</keyword>
<dbReference type="GO" id="GO:0005737">
    <property type="term" value="C:cytoplasm"/>
    <property type="evidence" value="ECO:0007669"/>
    <property type="project" value="TreeGrafter"/>
</dbReference>
<evidence type="ECO:0000256" key="5">
    <source>
        <dbReference type="SAM" id="MobiDB-lite"/>
    </source>
</evidence>
<feature type="region of interest" description="Disordered" evidence="5">
    <location>
        <begin position="74"/>
        <end position="139"/>
    </location>
</feature>
<evidence type="ECO:0000256" key="4">
    <source>
        <dbReference type="ARBA" id="ARBA00022840"/>
    </source>
</evidence>
<dbReference type="GO" id="GO:0016020">
    <property type="term" value="C:membrane"/>
    <property type="evidence" value="ECO:0007669"/>
    <property type="project" value="TreeGrafter"/>
</dbReference>
<dbReference type="Proteomes" id="UP000419144">
    <property type="component" value="Unassembled WGS sequence"/>
</dbReference>
<evidence type="ECO:0000313" key="7">
    <source>
        <dbReference type="EMBL" id="GET89430.1"/>
    </source>
</evidence>
<dbReference type="Pfam" id="PF19279">
    <property type="entry name" value="YegS_C"/>
    <property type="match status" value="1"/>
</dbReference>
<organism evidence="7 8">
    <name type="scientific">Leishmania tarentolae</name>
    <name type="common">Sauroleishmania tarentolae</name>
    <dbReference type="NCBI Taxonomy" id="5689"/>
    <lineage>
        <taxon>Eukaryota</taxon>
        <taxon>Discoba</taxon>
        <taxon>Euglenozoa</taxon>
        <taxon>Kinetoplastea</taxon>
        <taxon>Metakinetoplastina</taxon>
        <taxon>Trypanosomatida</taxon>
        <taxon>Trypanosomatidae</taxon>
        <taxon>Leishmaniinae</taxon>
        <taxon>Leishmania</taxon>
        <taxon>lizard Leishmania</taxon>
    </lineage>
</organism>
<dbReference type="Pfam" id="PF00781">
    <property type="entry name" value="DAGK_cat"/>
    <property type="match status" value="1"/>
</dbReference>
<comment type="caution">
    <text evidence="7">The sequence shown here is derived from an EMBL/GenBank/DDBJ whole genome shotgun (WGS) entry which is preliminary data.</text>
</comment>
<dbReference type="SUPFAM" id="SSF111331">
    <property type="entry name" value="NAD kinase/diacylglycerol kinase-like"/>
    <property type="match status" value="2"/>
</dbReference>
<gene>
    <name evidence="7" type="ORF">LtaPh_2606600</name>
</gene>
<keyword evidence="4" id="KW-0067">ATP-binding</keyword>
<dbReference type="VEuPathDB" id="TriTrypDB:LtaPh_2606600"/>